<feature type="compositionally biased region" description="Polar residues" evidence="1">
    <location>
        <begin position="62"/>
        <end position="73"/>
    </location>
</feature>
<evidence type="ECO:0000313" key="2">
    <source>
        <dbReference type="EMBL" id="NYJ16687.1"/>
    </source>
</evidence>
<comment type="caution">
    <text evidence="2">The sequence shown here is derived from an EMBL/GenBank/DDBJ whole genome shotgun (WGS) entry which is preliminary data.</text>
</comment>
<gene>
    <name evidence="2" type="ORF">HNR11_001221</name>
</gene>
<name>A0A7Z0J2W6_9MICC</name>
<proteinExistence type="predicted"/>
<organism evidence="2 3">
    <name type="scientific">Nesterenkonia sandarakina</name>
    <dbReference type="NCBI Taxonomy" id="272918"/>
    <lineage>
        <taxon>Bacteria</taxon>
        <taxon>Bacillati</taxon>
        <taxon>Actinomycetota</taxon>
        <taxon>Actinomycetes</taxon>
        <taxon>Micrococcales</taxon>
        <taxon>Micrococcaceae</taxon>
        <taxon>Nesterenkonia</taxon>
    </lineage>
</organism>
<dbReference type="Proteomes" id="UP000560069">
    <property type="component" value="Unassembled WGS sequence"/>
</dbReference>
<sequence>MTSIIPSKTTPERSVGTPRTRARGALALVAMAPLLLLGCMAEDESNTGSETSDAPEAPGSQAPESPQPDGTPNSDETDTPDEDTPSEDLGEIPSPEGPSGELQDPDSLDLERTEELGAYFSEEEACMSVGSMIDGLESDMNSGIEEQDVLDDIYSAVEQNYILVPEELREPLRNILTLLDTDVETLDEESVLVAAEPVAGWLTVEFCDGEYHNQTPGDDA</sequence>
<dbReference type="AlphaFoldDB" id="A0A7Z0J2W6"/>
<keyword evidence="3" id="KW-1185">Reference proteome</keyword>
<evidence type="ECO:0000256" key="1">
    <source>
        <dbReference type="SAM" id="MobiDB-lite"/>
    </source>
</evidence>
<dbReference type="EMBL" id="JACCFQ010000001">
    <property type="protein sequence ID" value="NYJ16687.1"/>
    <property type="molecule type" value="Genomic_DNA"/>
</dbReference>
<accession>A0A7Z0J2W6</accession>
<evidence type="ECO:0000313" key="3">
    <source>
        <dbReference type="Proteomes" id="UP000560069"/>
    </source>
</evidence>
<feature type="region of interest" description="Disordered" evidence="1">
    <location>
        <begin position="41"/>
        <end position="106"/>
    </location>
</feature>
<protein>
    <submittedName>
        <fullName evidence="2">Uncharacterized protein</fullName>
    </submittedName>
</protein>
<dbReference type="RefSeq" id="WP_179441574.1">
    <property type="nucleotide sequence ID" value="NZ_BAAALK010000002.1"/>
</dbReference>
<feature type="compositionally biased region" description="Acidic residues" evidence="1">
    <location>
        <begin position="75"/>
        <end position="90"/>
    </location>
</feature>
<reference evidence="2 3" key="1">
    <citation type="submission" date="2020-07" db="EMBL/GenBank/DDBJ databases">
        <title>Sequencing the genomes of 1000 actinobacteria strains.</title>
        <authorList>
            <person name="Klenk H.-P."/>
        </authorList>
    </citation>
    <scope>NUCLEOTIDE SEQUENCE [LARGE SCALE GENOMIC DNA]</scope>
    <source>
        <strain evidence="2 3">DSM 15664</strain>
    </source>
</reference>